<comment type="caution">
    <text evidence="1">The sequence shown here is derived from an EMBL/GenBank/DDBJ whole genome shotgun (WGS) entry which is preliminary data.</text>
</comment>
<dbReference type="EMBL" id="JAAITT010000003">
    <property type="protein sequence ID" value="NSJ47778.1"/>
    <property type="molecule type" value="Genomic_DNA"/>
</dbReference>
<evidence type="ECO:0000313" key="2">
    <source>
        <dbReference type="EMBL" id="NSJ47778.1"/>
    </source>
</evidence>
<dbReference type="RefSeq" id="WP_165640743.1">
    <property type="nucleotide sequence ID" value="NZ_JAAITT010000003.1"/>
</dbReference>
<sequence length="49" mass="5431">MGPCYKCSVSRFQNGADIYIRILAQEGVNLAKLDGLGQRMAKQWGNPMT</sequence>
<reference evidence="1" key="3">
    <citation type="submission" date="2022-01" db="EMBL/GenBank/DDBJ databases">
        <title>Collection of gut derived symbiotic bacterial strains cultured from healthy donors.</title>
        <authorList>
            <person name="Lin H."/>
            <person name="Kohout C."/>
            <person name="Waligurski E."/>
            <person name="Pamer E.G."/>
        </authorList>
    </citation>
    <scope>NUCLEOTIDE SEQUENCE</scope>
    <source>
        <strain evidence="1">DFI.6.55</strain>
    </source>
</reference>
<keyword evidence="3" id="KW-1185">Reference proteome</keyword>
<organism evidence="1 4">
    <name type="scientific">Enterocloster aldenensis</name>
    <dbReference type="NCBI Taxonomy" id="358742"/>
    <lineage>
        <taxon>Bacteria</taxon>
        <taxon>Bacillati</taxon>
        <taxon>Bacillota</taxon>
        <taxon>Clostridia</taxon>
        <taxon>Lachnospirales</taxon>
        <taxon>Lachnospiraceae</taxon>
        <taxon>Enterocloster</taxon>
    </lineage>
</organism>
<dbReference type="EMBL" id="JAKNGE010000006">
    <property type="protein sequence ID" value="MCG4744952.1"/>
    <property type="molecule type" value="Genomic_DNA"/>
</dbReference>
<proteinExistence type="predicted"/>
<reference evidence="2" key="2">
    <citation type="submission" date="2020-02" db="EMBL/GenBank/DDBJ databases">
        <authorList>
            <person name="Littmann E."/>
            <person name="Sorbara M."/>
        </authorList>
    </citation>
    <scope>NUCLEOTIDE SEQUENCE</scope>
    <source>
        <strain evidence="2">MSK.1.17</strain>
    </source>
</reference>
<accession>A0AAW5BMF0</accession>
<evidence type="ECO:0000313" key="3">
    <source>
        <dbReference type="Proteomes" id="UP000669239"/>
    </source>
</evidence>
<name>A0AAW5BMF0_9FIRM</name>
<dbReference type="Proteomes" id="UP001299608">
    <property type="component" value="Unassembled WGS sequence"/>
</dbReference>
<reference evidence="2 3" key="1">
    <citation type="journal article" date="2020" name="Cell Host Microbe">
        <title>Functional and Genomic Variation between Human-Derived Isolates of Lachnospiraceae Reveals Inter- and Intra-Species Diversity.</title>
        <authorList>
            <person name="Sorbara M.T."/>
            <person name="Littmann E.R."/>
            <person name="Fontana E."/>
            <person name="Moody T.U."/>
            <person name="Kohout C.E."/>
            <person name="Gjonbalaj M."/>
            <person name="Eaton V."/>
            <person name="Seok R."/>
            <person name="Leiner I.M."/>
            <person name="Pamer E.G."/>
        </authorList>
    </citation>
    <scope>NUCLEOTIDE SEQUENCE [LARGE SCALE GENOMIC DNA]</scope>
    <source>
        <strain evidence="2 3">MSK.1.17</strain>
    </source>
</reference>
<dbReference type="Proteomes" id="UP000669239">
    <property type="component" value="Unassembled WGS sequence"/>
</dbReference>
<protein>
    <submittedName>
        <fullName evidence="1">Uncharacterized protein</fullName>
    </submittedName>
</protein>
<gene>
    <name evidence="2" type="ORF">G5B36_03580</name>
    <name evidence="1" type="ORF">L0N08_05955</name>
</gene>
<dbReference type="AlphaFoldDB" id="A0AAW5BMF0"/>
<evidence type="ECO:0000313" key="1">
    <source>
        <dbReference type="EMBL" id="MCG4744952.1"/>
    </source>
</evidence>
<evidence type="ECO:0000313" key="4">
    <source>
        <dbReference type="Proteomes" id="UP001299608"/>
    </source>
</evidence>